<dbReference type="PANTHER" id="PTHR37162">
    <property type="entry name" value="HAT FAMILY DIMERISATION DOMAINCONTAINING PROTEIN-RELATED"/>
    <property type="match status" value="1"/>
</dbReference>
<dbReference type="InterPro" id="IPR008906">
    <property type="entry name" value="HATC_C_dom"/>
</dbReference>
<comment type="caution">
    <text evidence="2">The sequence shown here is derived from an EMBL/GenBank/DDBJ whole genome shotgun (WGS) entry which is preliminary data.</text>
</comment>
<accession>A0ABD0THM7</accession>
<dbReference type="SUPFAM" id="SSF53098">
    <property type="entry name" value="Ribonuclease H-like"/>
    <property type="match status" value="1"/>
</dbReference>
<dbReference type="PANTHER" id="PTHR37162:SF1">
    <property type="entry name" value="BED-TYPE DOMAIN-CONTAINING PROTEIN"/>
    <property type="match status" value="1"/>
</dbReference>
<evidence type="ECO:0000313" key="3">
    <source>
        <dbReference type="Proteomes" id="UP001549921"/>
    </source>
</evidence>
<proteinExistence type="predicted"/>
<evidence type="ECO:0000259" key="1">
    <source>
        <dbReference type="Pfam" id="PF05699"/>
    </source>
</evidence>
<organism evidence="2 3">
    <name type="scientific">Loxostege sticticalis</name>
    <name type="common">Beet webworm moth</name>
    <dbReference type="NCBI Taxonomy" id="481309"/>
    <lineage>
        <taxon>Eukaryota</taxon>
        <taxon>Metazoa</taxon>
        <taxon>Ecdysozoa</taxon>
        <taxon>Arthropoda</taxon>
        <taxon>Hexapoda</taxon>
        <taxon>Insecta</taxon>
        <taxon>Pterygota</taxon>
        <taxon>Neoptera</taxon>
        <taxon>Endopterygota</taxon>
        <taxon>Lepidoptera</taxon>
        <taxon>Glossata</taxon>
        <taxon>Ditrysia</taxon>
        <taxon>Pyraloidea</taxon>
        <taxon>Crambidae</taxon>
        <taxon>Pyraustinae</taxon>
        <taxon>Loxostege</taxon>
    </lineage>
</organism>
<sequence>MAGDAKKSRIMQRFNEDWLTESSFRAWLTRSKKGVSFAYCKYCLVDLSIGSGGKKDIFKHMKTTKHENSVPTSSQRSMTTFLTKNNEGVKKGEILMAAFVAEHNLSMNVMEHMPQLIKNICTDSDIAKDLSCGRTKTTALIKSVTGKTAENYVIEQCRNRKFSLIVDESTDMGCIKHLCMVVRYYDEKVTDTFLGLIPLQDATAQILYDHIVKFFADNEIPYRQNMIGFASDGANTMMGQHNSLASRFLADIPHLYLVKCICHSFHLCASYACLKLAREPEDLIRDIYNYFNSPKRSAQLKEFQEFMNLKPHKLLHPSQTRWLSVRAAVSRLLEQYQALILYFTDAAFTDRLRASDNILHMLKNPYNKLYLEFLEFSLKIFNDLNQLMQSERPQIHKLHENVCVLYKNLLDCYIKDSYLTQTELQNVEYANPRNFKPLEEMYLGAKVAMTLATNSAELNPSDVTTFKLRCLDFYIEGAKQIKSRYKFDNNIAKKMEFLNPDIVKARKVQSVVDLALFFPNIIDAENIQDLDTEWRHLRNNTELLSSTDSGENIEEFWKKIMTAINSGDGNLLYPVLTSFISALLSLPHSSASVERIFSAINLMKTKQRNKLCTETIAGLLHTKTLLRNSPCFDLNVNLNMLKLMNKNMYK</sequence>
<name>A0ABD0THM7_LOXSC</name>
<dbReference type="Proteomes" id="UP001549921">
    <property type="component" value="Unassembled WGS sequence"/>
</dbReference>
<gene>
    <name evidence="2" type="ORF">ABMA28_013259</name>
</gene>
<dbReference type="Pfam" id="PF05699">
    <property type="entry name" value="Dimer_Tnp_hAT"/>
    <property type="match status" value="1"/>
</dbReference>
<reference evidence="2 3" key="1">
    <citation type="submission" date="2024-06" db="EMBL/GenBank/DDBJ databases">
        <title>A chromosome-level genome assembly of beet webworm, Loxostege sticticalis.</title>
        <authorList>
            <person name="Zhang Y."/>
        </authorList>
    </citation>
    <scope>NUCLEOTIDE SEQUENCE [LARGE SCALE GENOMIC DNA]</scope>
    <source>
        <strain evidence="2">AQ028</strain>
        <tissue evidence="2">Male pupae</tissue>
    </source>
</reference>
<dbReference type="EMBL" id="JBEDNZ010000004">
    <property type="protein sequence ID" value="KAL0848839.1"/>
    <property type="molecule type" value="Genomic_DNA"/>
</dbReference>
<dbReference type="InterPro" id="IPR012337">
    <property type="entry name" value="RNaseH-like_sf"/>
</dbReference>
<dbReference type="AlphaFoldDB" id="A0ABD0THM7"/>
<feature type="domain" description="HAT C-terminal dimerisation" evidence="1">
    <location>
        <begin position="551"/>
        <end position="622"/>
    </location>
</feature>
<evidence type="ECO:0000313" key="2">
    <source>
        <dbReference type="EMBL" id="KAL0848839.1"/>
    </source>
</evidence>
<protein>
    <recommendedName>
        <fullName evidence="1">HAT C-terminal dimerisation domain-containing protein</fullName>
    </recommendedName>
</protein>